<feature type="domain" description="Peptidase M1 alanyl aminopeptidase C-terminal" evidence="16">
    <location>
        <begin position="562"/>
        <end position="884"/>
    </location>
</feature>
<organism evidence="18 19">
    <name type="scientific">Methylogaea oryzae</name>
    <dbReference type="NCBI Taxonomy" id="1295382"/>
    <lineage>
        <taxon>Bacteria</taxon>
        <taxon>Pseudomonadati</taxon>
        <taxon>Pseudomonadota</taxon>
        <taxon>Gammaproteobacteria</taxon>
        <taxon>Methylococcales</taxon>
        <taxon>Methylococcaceae</taxon>
        <taxon>Methylogaea</taxon>
    </lineage>
</organism>
<dbReference type="FunFam" id="1.10.390.10:FF:000002">
    <property type="entry name" value="Aminopeptidase N"/>
    <property type="match status" value="1"/>
</dbReference>
<evidence type="ECO:0000256" key="6">
    <source>
        <dbReference type="ARBA" id="ARBA00022438"/>
    </source>
</evidence>
<keyword evidence="6 18" id="KW-0031">Aminopeptidase</keyword>
<evidence type="ECO:0000256" key="13">
    <source>
        <dbReference type="NCBIfam" id="TIGR02414"/>
    </source>
</evidence>
<comment type="function">
    <text evidence="12">Aminopeptidase N is involved in the degradation of intracellular peptides generated by protein breakdown during normal growth as well as in response to nutrient starvation.</text>
</comment>
<dbReference type="InterPro" id="IPR035414">
    <property type="entry name" value="Peptidase_M1_pepN_Ig-like"/>
</dbReference>
<accession>A0A8D5AKU6</accession>
<feature type="domain" description="Aminopeptidase N-like N-terminal" evidence="17">
    <location>
        <begin position="58"/>
        <end position="194"/>
    </location>
</feature>
<dbReference type="FunFam" id="2.60.40.1840:FF:000001">
    <property type="entry name" value="Aminopeptidase N"/>
    <property type="match status" value="1"/>
</dbReference>
<evidence type="ECO:0000256" key="12">
    <source>
        <dbReference type="ARBA" id="ARBA00059739"/>
    </source>
</evidence>
<dbReference type="GO" id="GO:0008237">
    <property type="term" value="F:metallopeptidase activity"/>
    <property type="evidence" value="ECO:0007669"/>
    <property type="project" value="UniProtKB-UniRule"/>
</dbReference>
<comment type="similarity">
    <text evidence="3">Belongs to the peptidase M1 family.</text>
</comment>
<feature type="domain" description="Peptidase M1 alanyl aminopeptidase Ig-like fold" evidence="15">
    <location>
        <begin position="452"/>
        <end position="556"/>
    </location>
</feature>
<dbReference type="InterPro" id="IPR012779">
    <property type="entry name" value="Peptidase_M1_pepN"/>
</dbReference>
<dbReference type="RefSeq" id="WP_221047894.1">
    <property type="nucleotide sequence ID" value="NZ_AP019782.1"/>
</dbReference>
<dbReference type="Pfam" id="PF17900">
    <property type="entry name" value="Peptidase_M1_N"/>
    <property type="match status" value="1"/>
</dbReference>
<comment type="catalytic activity">
    <reaction evidence="1">
        <text>Release of an N-terminal amino acid, Xaa-|-Yaa- from a peptide, amide or arylamide. Xaa is preferably Ala, but may be most amino acids including Pro (slow action). When a terminal hydrophobic residue is followed by a prolyl residue, the two may be released as an intact Xaa-Pro dipeptide.</text>
        <dbReference type="EC" id="3.4.11.2"/>
    </reaction>
</comment>
<evidence type="ECO:0000313" key="18">
    <source>
        <dbReference type="EMBL" id="BBL69510.1"/>
    </source>
</evidence>
<evidence type="ECO:0000256" key="8">
    <source>
        <dbReference type="ARBA" id="ARBA00022723"/>
    </source>
</evidence>
<keyword evidence="19" id="KW-1185">Reference proteome</keyword>
<keyword evidence="7" id="KW-0645">Protease</keyword>
<dbReference type="Pfam" id="PF11940">
    <property type="entry name" value="DUF3458"/>
    <property type="match status" value="1"/>
</dbReference>
<evidence type="ECO:0000256" key="7">
    <source>
        <dbReference type="ARBA" id="ARBA00022670"/>
    </source>
</evidence>
<dbReference type="KEGG" id="moz:MoryE10_01160"/>
<evidence type="ECO:0000256" key="9">
    <source>
        <dbReference type="ARBA" id="ARBA00022801"/>
    </source>
</evidence>
<sequence>MREATPKTVYLKDYTPPEYLIGQVELTFLLDERDCQVTSRLRMQKNPAGADASAPLVLDGENLKLESVRLAGRVLQEDEYQVTPESLIIPGAPKVEVFLLEIVTRIDPSANTALEGLYLSNDMLCTQCEAQGFRRITYFLDRPDVMASYSVTLIGDKWRFPVLLSNGNRVAAGQLKKNRHWVRWEDPHKKPCYLFALVAGRLECLEDAYTTASGREVALQIYVEKHDIDKCDHAMQSLKNAMRWDEEAFGREYDLDLYMIVAVSHFNMGAMENKGLNVFNTKYVLARPDTATDADYEHIEGVIGHEYFHNWTGNRITCRDWFQLSLKEGLTVFRDQEFTADRTSRGVKRIEDVNLLRNRQFLEDAGPLAHPVRPESYIEINNFYTLTVYEKGAEVVRMLHTLLGKEGFRQGTDLYFERHDGQAVTCDDFVRCMEEANGVDLALFRRWYSQAGTPVLRLTADYSAADASLTVRVKQSCPPTPGQPVKEPHHIPLALGLLGPDGADLPLQLEGEGAPHAATTRVLSVTEAEQTFRFVNLPAKPVVSALRGFSAPVRLHVLRGYDELAFLLRHDSDAFNRWDAGQVLASQIMLNLVEQIIEGEQPKKADPHLVEAYRHLLAQPWEDLSFLSLLLGLPSEDYIGSLMKIIDPDAIHAARQLLKKEIATALADDFRRLYAEHHRDESGRFDAQAIGRRRLKNVCLGYLAELDTDDTHRLCAEQFHQARNMTDQIAALGCLVNSSAAAKGACLAEFYEQWREEALVVDKWFALQAGCHLPGTLDVARELLSHPAFDLKNPNRVRSLVGAFSQSNPVRFHALDGSGYDFLAEQVIALNALNPQIAARLLAPLSQWRRLDEARQRAMTAALKRIMAEPGVSKDVYEVASKSLG</sequence>
<evidence type="ECO:0000256" key="2">
    <source>
        <dbReference type="ARBA" id="ARBA00001947"/>
    </source>
</evidence>
<dbReference type="FunFam" id="2.60.40.1730:FF:000005">
    <property type="entry name" value="Aminopeptidase N"/>
    <property type="match status" value="1"/>
</dbReference>
<dbReference type="EMBL" id="AP019782">
    <property type="protein sequence ID" value="BBL69510.1"/>
    <property type="molecule type" value="Genomic_DNA"/>
</dbReference>
<proteinExistence type="inferred from homology"/>
<evidence type="ECO:0000256" key="3">
    <source>
        <dbReference type="ARBA" id="ARBA00010136"/>
    </source>
</evidence>
<dbReference type="GO" id="GO:0006508">
    <property type="term" value="P:proteolysis"/>
    <property type="evidence" value="ECO:0007669"/>
    <property type="project" value="UniProtKB-UniRule"/>
</dbReference>
<dbReference type="GO" id="GO:0016285">
    <property type="term" value="F:alanyl aminopeptidase activity"/>
    <property type="evidence" value="ECO:0007669"/>
    <property type="project" value="UniProtKB-EC"/>
</dbReference>
<evidence type="ECO:0000256" key="5">
    <source>
        <dbReference type="ARBA" id="ARBA00015611"/>
    </source>
</evidence>
<evidence type="ECO:0000259" key="17">
    <source>
        <dbReference type="Pfam" id="PF17900"/>
    </source>
</evidence>
<name>A0A8D5AKU6_9GAMM</name>
<dbReference type="CDD" id="cd09600">
    <property type="entry name" value="M1_APN"/>
    <property type="match status" value="1"/>
</dbReference>
<feature type="domain" description="Peptidase M1 membrane alanine aminopeptidase" evidence="14">
    <location>
        <begin position="234"/>
        <end position="446"/>
    </location>
</feature>
<comment type="cofactor">
    <cofactor evidence="2">
        <name>Zn(2+)</name>
        <dbReference type="ChEBI" id="CHEBI:29105"/>
    </cofactor>
</comment>
<evidence type="ECO:0000259" key="16">
    <source>
        <dbReference type="Pfam" id="PF17432"/>
    </source>
</evidence>
<keyword evidence="9" id="KW-0378">Hydrolase</keyword>
<dbReference type="Pfam" id="PF01433">
    <property type="entry name" value="Peptidase_M1"/>
    <property type="match status" value="1"/>
</dbReference>
<dbReference type="FunFam" id="3.30.2010.30:FF:000002">
    <property type="entry name" value="Putative aminopeptidase N"/>
    <property type="match status" value="1"/>
</dbReference>
<dbReference type="InterPro" id="IPR045357">
    <property type="entry name" value="Aminopeptidase_N-like_N"/>
</dbReference>
<gene>
    <name evidence="18" type="primary">pepN</name>
    <name evidence="18" type="ORF">MoryE10_01160</name>
</gene>
<dbReference type="AlphaFoldDB" id="A0A8D5AKU6"/>
<dbReference type="InterPro" id="IPR014782">
    <property type="entry name" value="Peptidase_M1_dom"/>
</dbReference>
<protein>
    <recommendedName>
        <fullName evidence="5 13">Aminopeptidase N</fullName>
        <ecNumber evidence="4 13">3.4.11.2</ecNumber>
    </recommendedName>
</protein>
<keyword evidence="11" id="KW-0482">Metalloprotease</keyword>
<keyword evidence="8" id="KW-0479">Metal-binding</keyword>
<dbReference type="Proteomes" id="UP000824988">
    <property type="component" value="Chromosome"/>
</dbReference>
<dbReference type="EC" id="3.4.11.2" evidence="4 13"/>
<evidence type="ECO:0000256" key="4">
    <source>
        <dbReference type="ARBA" id="ARBA00012564"/>
    </source>
</evidence>
<evidence type="ECO:0000259" key="15">
    <source>
        <dbReference type="Pfam" id="PF11940"/>
    </source>
</evidence>
<dbReference type="PANTHER" id="PTHR46322">
    <property type="entry name" value="PUROMYCIN-SENSITIVE AMINOPEPTIDASE"/>
    <property type="match status" value="1"/>
</dbReference>
<evidence type="ECO:0000256" key="10">
    <source>
        <dbReference type="ARBA" id="ARBA00022833"/>
    </source>
</evidence>
<reference evidence="18" key="1">
    <citation type="submission" date="2019-06" db="EMBL/GenBank/DDBJ databases">
        <title>Complete genome sequence of Methylogaea oryzae strain JCM16910.</title>
        <authorList>
            <person name="Asakawa S."/>
        </authorList>
    </citation>
    <scope>NUCLEOTIDE SEQUENCE</scope>
    <source>
        <strain evidence="18">E10</strain>
    </source>
</reference>
<evidence type="ECO:0000256" key="11">
    <source>
        <dbReference type="ARBA" id="ARBA00023049"/>
    </source>
</evidence>
<dbReference type="GO" id="GO:0008270">
    <property type="term" value="F:zinc ion binding"/>
    <property type="evidence" value="ECO:0007669"/>
    <property type="project" value="InterPro"/>
</dbReference>
<evidence type="ECO:0000256" key="1">
    <source>
        <dbReference type="ARBA" id="ARBA00000098"/>
    </source>
</evidence>
<dbReference type="Pfam" id="PF17432">
    <property type="entry name" value="DUF3458_C"/>
    <property type="match status" value="1"/>
</dbReference>
<dbReference type="NCBIfam" id="TIGR02414">
    <property type="entry name" value="pepN_proteo"/>
    <property type="match status" value="1"/>
</dbReference>
<dbReference type="InterPro" id="IPR024601">
    <property type="entry name" value="Peptidase_M1_pepN_C"/>
</dbReference>
<keyword evidence="10" id="KW-0862">Zinc</keyword>
<evidence type="ECO:0000313" key="19">
    <source>
        <dbReference type="Proteomes" id="UP000824988"/>
    </source>
</evidence>
<dbReference type="PANTHER" id="PTHR46322:SF1">
    <property type="entry name" value="PUROMYCIN-SENSITIVE AMINOPEPTIDASE"/>
    <property type="match status" value="1"/>
</dbReference>
<evidence type="ECO:0000259" key="14">
    <source>
        <dbReference type="Pfam" id="PF01433"/>
    </source>
</evidence>